<keyword evidence="3" id="KW-1185">Reference proteome</keyword>
<dbReference type="InterPro" id="IPR003709">
    <property type="entry name" value="VanY-like_core_dom"/>
</dbReference>
<dbReference type="InterPro" id="IPR058193">
    <property type="entry name" value="VanY/YodJ_core_dom"/>
</dbReference>
<dbReference type="Pfam" id="PF02557">
    <property type="entry name" value="VanY"/>
    <property type="match status" value="1"/>
</dbReference>
<dbReference type="SUPFAM" id="SSF55166">
    <property type="entry name" value="Hedgehog/DD-peptidase"/>
    <property type="match status" value="1"/>
</dbReference>
<protein>
    <submittedName>
        <fullName evidence="2">M15 family metallopeptidase</fullName>
    </submittedName>
</protein>
<reference evidence="2" key="1">
    <citation type="submission" date="2021-06" db="EMBL/GenBank/DDBJ databases">
        <title>Description of novel taxa of the family Lachnospiraceae.</title>
        <authorList>
            <person name="Chaplin A.V."/>
            <person name="Sokolova S.R."/>
            <person name="Pikina A.P."/>
            <person name="Korzhanova M."/>
            <person name="Belova V."/>
            <person name="Korostin D."/>
            <person name="Efimov B.A."/>
        </authorList>
    </citation>
    <scope>NUCLEOTIDE SEQUENCE</scope>
    <source>
        <strain evidence="2">ASD5720</strain>
    </source>
</reference>
<dbReference type="InterPro" id="IPR009045">
    <property type="entry name" value="Zn_M74/Hedgehog-like"/>
</dbReference>
<dbReference type="AlphaFoldDB" id="A0A949K2E5"/>
<evidence type="ECO:0000313" key="3">
    <source>
        <dbReference type="Proteomes" id="UP000712157"/>
    </source>
</evidence>
<proteinExistence type="predicted"/>
<evidence type="ECO:0000259" key="1">
    <source>
        <dbReference type="Pfam" id="PF02557"/>
    </source>
</evidence>
<dbReference type="PANTHER" id="PTHR34385">
    <property type="entry name" value="D-ALANYL-D-ALANINE CARBOXYPEPTIDASE"/>
    <property type="match status" value="1"/>
</dbReference>
<sequence>MDLNPHEGGIPLYKNYDILVNKTNRLPEDYVPPDLREVRIPFDAPPGDPKKQMREEAARAAEALFARAAASGITLYGISGYRSYERQAQIIADRLKETGPVHVGKYIAPAGGSEHQTGLSLDVSCEAAGLDLVDGFADTQEGRWLKRFAPLYGFILRYPRHKEEITGYAWEPWHIRYVTKPLSMYLTKTDLTLEEYHNLKTSISGNCQAADGDGVG</sequence>
<gene>
    <name evidence="2" type="ORF">KTH89_12970</name>
</gene>
<dbReference type="Gene3D" id="3.30.1380.10">
    <property type="match status" value="1"/>
</dbReference>
<dbReference type="InterPro" id="IPR052179">
    <property type="entry name" value="DD-CPase-like"/>
</dbReference>
<dbReference type="PANTHER" id="PTHR34385:SF1">
    <property type="entry name" value="PEPTIDOGLYCAN L-ALANYL-D-GLUTAMATE ENDOPEPTIDASE CWLK"/>
    <property type="match status" value="1"/>
</dbReference>
<evidence type="ECO:0000313" key="2">
    <source>
        <dbReference type="EMBL" id="MBU9737455.1"/>
    </source>
</evidence>
<dbReference type="EMBL" id="JAHQCW010000020">
    <property type="protein sequence ID" value="MBU9737455.1"/>
    <property type="molecule type" value="Genomic_DNA"/>
</dbReference>
<organism evidence="2 3">
    <name type="scientific">Diplocloster agilis</name>
    <dbReference type="NCBI Taxonomy" id="2850323"/>
    <lineage>
        <taxon>Bacteria</taxon>
        <taxon>Bacillati</taxon>
        <taxon>Bacillota</taxon>
        <taxon>Clostridia</taxon>
        <taxon>Lachnospirales</taxon>
        <taxon>Lachnospiraceae</taxon>
        <taxon>Diplocloster</taxon>
    </lineage>
</organism>
<name>A0A949K2E5_9FIRM</name>
<dbReference type="CDD" id="cd14852">
    <property type="entry name" value="LD-carboxypeptidase"/>
    <property type="match status" value="1"/>
</dbReference>
<dbReference type="Proteomes" id="UP000712157">
    <property type="component" value="Unassembled WGS sequence"/>
</dbReference>
<accession>A0A949K2E5</accession>
<feature type="domain" description="D-alanyl-D-alanine carboxypeptidase-like core" evidence="1">
    <location>
        <begin position="51"/>
        <end position="179"/>
    </location>
</feature>
<comment type="caution">
    <text evidence="2">The sequence shown here is derived from an EMBL/GenBank/DDBJ whole genome shotgun (WGS) entry which is preliminary data.</text>
</comment>
<dbReference type="GO" id="GO:0006508">
    <property type="term" value="P:proteolysis"/>
    <property type="evidence" value="ECO:0007669"/>
    <property type="project" value="InterPro"/>
</dbReference>
<dbReference type="GO" id="GO:0008233">
    <property type="term" value="F:peptidase activity"/>
    <property type="evidence" value="ECO:0007669"/>
    <property type="project" value="InterPro"/>
</dbReference>